<protein>
    <recommendedName>
        <fullName evidence="1">FDX-ACB domain-containing protein</fullName>
    </recommendedName>
</protein>
<organism evidence="2 3">
    <name type="scientific">Candidatus Colwellbacteria bacterium RIFCSPLOWO2_01_FULL_48_10</name>
    <dbReference type="NCBI Taxonomy" id="1797690"/>
    <lineage>
        <taxon>Bacteria</taxon>
        <taxon>Candidatus Colwelliibacteriota</taxon>
    </lineage>
</organism>
<dbReference type="Gene3D" id="3.30.70.380">
    <property type="entry name" value="Ferrodoxin-fold anticodon-binding domain"/>
    <property type="match status" value="1"/>
</dbReference>
<dbReference type="STRING" id="1797690.A3B23_02420"/>
<dbReference type="SUPFAM" id="SSF54991">
    <property type="entry name" value="Anticodon-binding domain of PheRS"/>
    <property type="match status" value="1"/>
</dbReference>
<feature type="domain" description="FDX-ACB" evidence="1">
    <location>
        <begin position="117"/>
        <end position="209"/>
    </location>
</feature>
<dbReference type="SMART" id="SM00896">
    <property type="entry name" value="FDX-ACB"/>
    <property type="match status" value="1"/>
</dbReference>
<dbReference type="InterPro" id="IPR005121">
    <property type="entry name" value="Fdx_antiC-bd"/>
</dbReference>
<name>A0A1G1Z784_9BACT</name>
<dbReference type="EMBL" id="MHIY01000018">
    <property type="protein sequence ID" value="OGY59740.1"/>
    <property type="molecule type" value="Genomic_DNA"/>
</dbReference>
<gene>
    <name evidence="2" type="ORF">A3B23_02420</name>
</gene>
<evidence type="ECO:0000259" key="1">
    <source>
        <dbReference type="PROSITE" id="PS51447"/>
    </source>
</evidence>
<evidence type="ECO:0000313" key="3">
    <source>
        <dbReference type="Proteomes" id="UP000178744"/>
    </source>
</evidence>
<dbReference type="AlphaFoldDB" id="A0A1G1Z784"/>
<reference evidence="2 3" key="1">
    <citation type="journal article" date="2016" name="Nat. Commun.">
        <title>Thousands of microbial genomes shed light on interconnected biogeochemical processes in an aquifer system.</title>
        <authorList>
            <person name="Anantharaman K."/>
            <person name="Brown C.T."/>
            <person name="Hug L.A."/>
            <person name="Sharon I."/>
            <person name="Castelle C.J."/>
            <person name="Probst A.J."/>
            <person name="Thomas B.C."/>
            <person name="Singh A."/>
            <person name="Wilkins M.J."/>
            <person name="Karaoz U."/>
            <person name="Brodie E.L."/>
            <person name="Williams K.H."/>
            <person name="Hubbard S.S."/>
            <person name="Banfield J.F."/>
        </authorList>
    </citation>
    <scope>NUCLEOTIDE SEQUENCE [LARGE SCALE GENOMIC DNA]</scope>
</reference>
<proteinExistence type="predicted"/>
<comment type="caution">
    <text evidence="2">The sequence shown here is derived from an EMBL/GenBank/DDBJ whole genome shotgun (WGS) entry which is preliminary data.</text>
</comment>
<accession>A0A1G1Z784</accession>
<evidence type="ECO:0000313" key="2">
    <source>
        <dbReference type="EMBL" id="OGY59740.1"/>
    </source>
</evidence>
<dbReference type="PROSITE" id="PS51447">
    <property type="entry name" value="FDX_ACB"/>
    <property type="match status" value="1"/>
</dbReference>
<sequence length="209" mass="23482">MLVSNARNAELLNLENLKLFEIGKVFPKSGEKTSFALGVSQIKKNKSSTAEGILKTDIDSLRTALGANFDCEIKKGEYGAACEIDIDAIVSKLPDQQALRALGFKSLPKDKKYQKFSVYPFIVRDIAMFVPENVDEKQVQQTIEKNAGPLCVQIKLFDVFTKDFPEGKKKSFAFRLIFQSFERTLTEAEVNAQMNRIYVALKDEGAEIR</sequence>
<dbReference type="InterPro" id="IPR036690">
    <property type="entry name" value="Fdx_antiC-bd_sf"/>
</dbReference>
<dbReference type="Proteomes" id="UP000178744">
    <property type="component" value="Unassembled WGS sequence"/>
</dbReference>
<dbReference type="Pfam" id="PF03147">
    <property type="entry name" value="FDX-ACB"/>
    <property type="match status" value="1"/>
</dbReference>